<accession>A0ABP8UE92</accession>
<organism evidence="2 3">
    <name type="scientific">Actinoallomurus vinaceus</name>
    <dbReference type="NCBI Taxonomy" id="1080074"/>
    <lineage>
        <taxon>Bacteria</taxon>
        <taxon>Bacillati</taxon>
        <taxon>Actinomycetota</taxon>
        <taxon>Actinomycetes</taxon>
        <taxon>Streptosporangiales</taxon>
        <taxon>Thermomonosporaceae</taxon>
        <taxon>Actinoallomurus</taxon>
    </lineage>
</organism>
<feature type="compositionally biased region" description="Basic and acidic residues" evidence="1">
    <location>
        <begin position="144"/>
        <end position="155"/>
    </location>
</feature>
<gene>
    <name evidence="2" type="ORF">GCM10023196_053820</name>
</gene>
<evidence type="ECO:0000313" key="2">
    <source>
        <dbReference type="EMBL" id="GAA4630051.1"/>
    </source>
</evidence>
<reference evidence="3" key="1">
    <citation type="journal article" date="2019" name="Int. J. Syst. Evol. Microbiol.">
        <title>The Global Catalogue of Microorganisms (GCM) 10K type strain sequencing project: providing services to taxonomists for standard genome sequencing and annotation.</title>
        <authorList>
            <consortium name="The Broad Institute Genomics Platform"/>
            <consortium name="The Broad Institute Genome Sequencing Center for Infectious Disease"/>
            <person name="Wu L."/>
            <person name="Ma J."/>
        </authorList>
    </citation>
    <scope>NUCLEOTIDE SEQUENCE [LARGE SCALE GENOMIC DNA]</scope>
    <source>
        <strain evidence="3">JCM 17939</strain>
    </source>
</reference>
<dbReference type="Proteomes" id="UP001501442">
    <property type="component" value="Unassembled WGS sequence"/>
</dbReference>
<evidence type="ECO:0000256" key="1">
    <source>
        <dbReference type="SAM" id="MobiDB-lite"/>
    </source>
</evidence>
<evidence type="ECO:0000313" key="3">
    <source>
        <dbReference type="Proteomes" id="UP001501442"/>
    </source>
</evidence>
<feature type="region of interest" description="Disordered" evidence="1">
    <location>
        <begin position="1"/>
        <end position="35"/>
    </location>
</feature>
<feature type="compositionally biased region" description="Basic and acidic residues" evidence="1">
    <location>
        <begin position="118"/>
        <end position="129"/>
    </location>
</feature>
<sequence>MPPNRNGLPVTTPEGRSNDQVAATATNTTNRVQRGPVDERLIHLARELAEDIGNRAAADKAAFEQAYRLGFESGVIVGRGQLEAEILAEEARFKQHMSSITRMRSHAELEALRWGPGGREHFGDPRPGDFEGFGAEYEPPTTSDRVRVRDERGAA</sequence>
<feature type="region of interest" description="Disordered" evidence="1">
    <location>
        <begin position="115"/>
        <end position="155"/>
    </location>
</feature>
<dbReference type="EMBL" id="BAABHK010000008">
    <property type="protein sequence ID" value="GAA4630051.1"/>
    <property type="molecule type" value="Genomic_DNA"/>
</dbReference>
<comment type="caution">
    <text evidence="2">The sequence shown here is derived from an EMBL/GenBank/DDBJ whole genome shotgun (WGS) entry which is preliminary data.</text>
</comment>
<evidence type="ECO:0008006" key="4">
    <source>
        <dbReference type="Google" id="ProtNLM"/>
    </source>
</evidence>
<protein>
    <recommendedName>
        <fullName evidence="4">Centromere-binding protein ParB C-terminal domain-containing protein</fullName>
    </recommendedName>
</protein>
<name>A0ABP8UE92_9ACTN</name>
<keyword evidence="3" id="KW-1185">Reference proteome</keyword>
<proteinExistence type="predicted"/>